<evidence type="ECO:0000259" key="6">
    <source>
        <dbReference type="Pfam" id="PF00441"/>
    </source>
</evidence>
<evidence type="ECO:0000313" key="7">
    <source>
        <dbReference type="EMBL" id="TYQ08782.1"/>
    </source>
</evidence>
<protein>
    <submittedName>
        <fullName evidence="7">Alkylation response protein AidB-like acyl-CoA dehydrogenase</fullName>
    </submittedName>
</protein>
<dbReference type="GO" id="GO:0003995">
    <property type="term" value="F:acyl-CoA dehydrogenase activity"/>
    <property type="evidence" value="ECO:0007669"/>
    <property type="project" value="TreeGrafter"/>
</dbReference>
<comment type="cofactor">
    <cofactor evidence="1">
        <name>FAD</name>
        <dbReference type="ChEBI" id="CHEBI:57692"/>
    </cofactor>
</comment>
<reference evidence="7" key="1">
    <citation type="submission" date="2019-07" db="EMBL/GenBank/DDBJ databases">
        <title>Genomic Encyclopedia of Type Strains, Phase IV (KMG-IV): sequencing the most valuable type-strain genomes for metagenomic binning, comparative biology and taxonomic classification.</title>
        <authorList>
            <person name="Goeker M."/>
        </authorList>
    </citation>
    <scope>NUCLEOTIDE SEQUENCE</scope>
    <source>
        <strain evidence="7">DSM 44596</strain>
    </source>
</reference>
<dbReference type="SUPFAM" id="SSF47203">
    <property type="entry name" value="Acyl-CoA dehydrogenase C-terminal domain-like"/>
    <property type="match status" value="1"/>
</dbReference>
<dbReference type="Gene3D" id="1.10.540.10">
    <property type="entry name" value="Acyl-CoA dehydrogenase/oxidase, N-terminal domain"/>
    <property type="match status" value="1"/>
</dbReference>
<sequence length="365" mass="38459">MSSSLAELAEVHAELRAMVREILAKSGSEAVNGEVDWGLIARSGAVGLEVQAEFDGADATFGEVALVLQEIGRTASRTRYVTVAALGVGALNLLESRPERDRLLCDTAAGYAAPIVVLGGETLGESTFRIDQNADGYQLSGHASFVLDASAADSYLVPAREADGNLVVVNIDPRAAGLTVTEQEVLDATRNFGSVTASCVVVGPESVWRVRDDASNALTRLCDRAAVAVACDSLGLSEAMLEATVDYVGVREQFGRRIGSFQAVKHACADMLVQVTIARSLVAAAVRALTQDTSDASVAAAMAKSYACSAAVDIAGKAMQLHGGMGYTWESGIHVYLKRATLNRSLFGSPAAHRTRLAQRYFQES</sequence>
<dbReference type="PANTHER" id="PTHR43884:SF20">
    <property type="entry name" value="ACYL-COA DEHYDROGENASE FADE28"/>
    <property type="match status" value="1"/>
</dbReference>
<dbReference type="InterPro" id="IPR009075">
    <property type="entry name" value="AcylCo_DH/oxidase_C"/>
</dbReference>
<feature type="domain" description="Acyl-CoA dehydrogenase/oxidase C-terminal" evidence="6">
    <location>
        <begin position="224"/>
        <end position="361"/>
    </location>
</feature>
<dbReference type="InterPro" id="IPR046373">
    <property type="entry name" value="Acyl-CoA_Oxase/DH_mid-dom_sf"/>
</dbReference>
<dbReference type="Gene3D" id="1.20.140.10">
    <property type="entry name" value="Butyryl-CoA Dehydrogenase, subunit A, domain 3"/>
    <property type="match status" value="1"/>
</dbReference>
<dbReference type="EMBL" id="VNIQ01000001">
    <property type="protein sequence ID" value="TYQ08782.1"/>
    <property type="molecule type" value="Genomic_DNA"/>
</dbReference>
<dbReference type="GO" id="GO:0050660">
    <property type="term" value="F:flavin adenine dinucleotide binding"/>
    <property type="evidence" value="ECO:0007669"/>
    <property type="project" value="InterPro"/>
</dbReference>
<evidence type="ECO:0000256" key="3">
    <source>
        <dbReference type="ARBA" id="ARBA00022630"/>
    </source>
</evidence>
<accession>A0A652YYL3</accession>
<keyword evidence="3" id="KW-0285">Flavoprotein</keyword>
<name>A0A652YYL3_NOCGL</name>
<dbReference type="AlphaFoldDB" id="A0A652YYL3"/>
<comment type="caution">
    <text evidence="7">The sequence shown here is derived from an EMBL/GenBank/DDBJ whole genome shotgun (WGS) entry which is preliminary data.</text>
</comment>
<evidence type="ECO:0000256" key="5">
    <source>
        <dbReference type="ARBA" id="ARBA00023002"/>
    </source>
</evidence>
<proteinExistence type="inferred from homology"/>
<dbReference type="InterPro" id="IPR036250">
    <property type="entry name" value="AcylCo_DH-like_C"/>
</dbReference>
<evidence type="ECO:0000256" key="4">
    <source>
        <dbReference type="ARBA" id="ARBA00022827"/>
    </source>
</evidence>
<keyword evidence="5" id="KW-0560">Oxidoreductase</keyword>
<comment type="similarity">
    <text evidence="2">Belongs to the acyl-CoA dehydrogenase family.</text>
</comment>
<dbReference type="InterPro" id="IPR037069">
    <property type="entry name" value="AcylCoA_DH/ox_N_sf"/>
</dbReference>
<gene>
    <name evidence="7" type="ORF">FNL38_1011159</name>
</gene>
<dbReference type="Gene3D" id="2.40.110.10">
    <property type="entry name" value="Butyryl-CoA Dehydrogenase, subunit A, domain 2"/>
    <property type="match status" value="1"/>
</dbReference>
<dbReference type="InterPro" id="IPR009100">
    <property type="entry name" value="AcylCoA_DH/oxidase_NM_dom_sf"/>
</dbReference>
<dbReference type="CDD" id="cd00567">
    <property type="entry name" value="ACAD"/>
    <property type="match status" value="1"/>
</dbReference>
<keyword evidence="4" id="KW-0274">FAD</keyword>
<dbReference type="SUPFAM" id="SSF56645">
    <property type="entry name" value="Acyl-CoA dehydrogenase NM domain-like"/>
    <property type="match status" value="1"/>
</dbReference>
<organism evidence="7">
    <name type="scientific">Nocardia globerula</name>
    <dbReference type="NCBI Taxonomy" id="1818"/>
    <lineage>
        <taxon>Bacteria</taxon>
        <taxon>Bacillati</taxon>
        <taxon>Actinomycetota</taxon>
        <taxon>Actinomycetes</taxon>
        <taxon>Mycobacteriales</taxon>
        <taxon>Nocardiaceae</taxon>
        <taxon>Nocardia</taxon>
    </lineage>
</organism>
<evidence type="ECO:0000256" key="2">
    <source>
        <dbReference type="ARBA" id="ARBA00009347"/>
    </source>
</evidence>
<dbReference type="Pfam" id="PF00441">
    <property type="entry name" value="Acyl-CoA_dh_1"/>
    <property type="match status" value="1"/>
</dbReference>
<dbReference type="PANTHER" id="PTHR43884">
    <property type="entry name" value="ACYL-COA DEHYDROGENASE"/>
    <property type="match status" value="1"/>
</dbReference>
<evidence type="ECO:0000256" key="1">
    <source>
        <dbReference type="ARBA" id="ARBA00001974"/>
    </source>
</evidence>